<dbReference type="RefSeq" id="XP_047768666.1">
    <property type="nucleotide sequence ID" value="XM_047912777.1"/>
</dbReference>
<dbReference type="SUPFAM" id="SSF53098">
    <property type="entry name" value="Ribonuclease H-like"/>
    <property type="match status" value="1"/>
</dbReference>
<dbReference type="InterPro" id="IPR048519">
    <property type="entry name" value="Gfd2/YDR514C-like_C"/>
</dbReference>
<evidence type="ECO:0000313" key="3">
    <source>
        <dbReference type="Proteomes" id="UP000756132"/>
    </source>
</evidence>
<reference evidence="2" key="2">
    <citation type="journal article" date="2022" name="Microb. Genom.">
        <title>A chromosome-scale genome assembly of the tomato pathogen Cladosporium fulvum reveals a compartmentalized genome architecture and the presence of a dispensable chromosome.</title>
        <authorList>
            <person name="Zaccaron A.Z."/>
            <person name="Chen L.H."/>
            <person name="Samaras A."/>
            <person name="Stergiopoulos I."/>
        </authorList>
    </citation>
    <scope>NUCLEOTIDE SEQUENCE</scope>
    <source>
        <strain evidence="2">Race5_Kim</strain>
    </source>
</reference>
<dbReference type="GeneID" id="71993507"/>
<evidence type="ECO:0000313" key="2">
    <source>
        <dbReference type="EMBL" id="UJO24300.1"/>
    </source>
</evidence>
<dbReference type="InterPro" id="IPR040151">
    <property type="entry name" value="Gfd2/YDR514C-like"/>
</dbReference>
<dbReference type="OrthoDB" id="3650839at2759"/>
<dbReference type="Proteomes" id="UP000756132">
    <property type="component" value="Chromosome 12"/>
</dbReference>
<accession>A0A9Q8PKR4</accession>
<dbReference type="PANTHER" id="PTHR28083">
    <property type="entry name" value="GOOD FOR FULL DBP5 ACTIVITY PROTEIN 2"/>
    <property type="match status" value="1"/>
</dbReference>
<dbReference type="PANTHER" id="PTHR28083:SF1">
    <property type="entry name" value="GOOD FOR FULL DBP5 ACTIVITY PROTEIN 2"/>
    <property type="match status" value="1"/>
</dbReference>
<dbReference type="KEGG" id="ffu:CLAFUR5_13629"/>
<dbReference type="InterPro" id="IPR012337">
    <property type="entry name" value="RNaseH-like_sf"/>
</dbReference>
<feature type="domain" description="Gfd2/YDR514C-like C-terminal" evidence="1">
    <location>
        <begin position="102"/>
        <end position="270"/>
    </location>
</feature>
<dbReference type="EMBL" id="CP090174">
    <property type="protein sequence ID" value="UJO24300.1"/>
    <property type="molecule type" value="Genomic_DNA"/>
</dbReference>
<evidence type="ECO:0000259" key="1">
    <source>
        <dbReference type="Pfam" id="PF21762"/>
    </source>
</evidence>
<dbReference type="Pfam" id="PF21762">
    <property type="entry name" value="DEDDh_C"/>
    <property type="match status" value="1"/>
</dbReference>
<reference evidence="2" key="1">
    <citation type="submission" date="2021-12" db="EMBL/GenBank/DDBJ databases">
        <authorList>
            <person name="Zaccaron A."/>
            <person name="Stergiopoulos I."/>
        </authorList>
    </citation>
    <scope>NUCLEOTIDE SEQUENCE</scope>
    <source>
        <strain evidence="2">Race5_Kim</strain>
    </source>
</reference>
<organism evidence="2 3">
    <name type="scientific">Passalora fulva</name>
    <name type="common">Tomato leaf mold</name>
    <name type="synonym">Cladosporium fulvum</name>
    <dbReference type="NCBI Taxonomy" id="5499"/>
    <lineage>
        <taxon>Eukaryota</taxon>
        <taxon>Fungi</taxon>
        <taxon>Dikarya</taxon>
        <taxon>Ascomycota</taxon>
        <taxon>Pezizomycotina</taxon>
        <taxon>Dothideomycetes</taxon>
        <taxon>Dothideomycetidae</taxon>
        <taxon>Mycosphaerellales</taxon>
        <taxon>Mycosphaerellaceae</taxon>
        <taxon>Fulvia</taxon>
    </lineage>
</organism>
<name>A0A9Q8PKR4_PASFU</name>
<protein>
    <recommendedName>
        <fullName evidence="1">Gfd2/YDR514C-like C-terminal domain-containing protein</fullName>
    </recommendedName>
</protein>
<keyword evidence="3" id="KW-1185">Reference proteome</keyword>
<gene>
    <name evidence="2" type="ORF">CLAFUR5_13629</name>
</gene>
<dbReference type="GO" id="GO:0005634">
    <property type="term" value="C:nucleus"/>
    <property type="evidence" value="ECO:0007669"/>
    <property type="project" value="TreeGrafter"/>
</dbReference>
<dbReference type="AlphaFoldDB" id="A0A9Q8PKR4"/>
<sequence>MPERLHPRGWNKWRQQWFWRDSKERLRAEYDGDFKAYMAAFQPEIQPACPLRDGMKLFQKLEKSGQHATVATNFASASTLVSRLIECLSSGMTTNTSEADFIFVCVDFEGDTKQGVNECGISTLDTRDLLNPTDSVPQNALKTVKYRLVKQNDRKFFHGHTTMLHPDALRSTILDAFNIEDDLSPGTKRKIILTGQGVDGEIATFRGLLGIAMEDLPIDGIIDTHALCGETIGQAGKLKHILATLGVPHESTLLHCAGNDAHFTLQAVAALLAIKLREELPPKQKGVSHTRTPCASVPATSAEMEMQHAGLRRTMPPALYIDSSPATNAELRRLEDIAKKVVLRPARTAREEQETWDNYLEEGGTFMALWG</sequence>
<proteinExistence type="predicted"/>